<dbReference type="InterPro" id="IPR050266">
    <property type="entry name" value="AB_hydrolase_sf"/>
</dbReference>
<dbReference type="RefSeq" id="WP_153714069.1">
    <property type="nucleotide sequence ID" value="NZ_CP045871.1"/>
</dbReference>
<evidence type="ECO:0000259" key="1">
    <source>
        <dbReference type="Pfam" id="PF12697"/>
    </source>
</evidence>
<organism evidence="2 3">
    <name type="scientific">Litorivicinus lipolyticus</name>
    <dbReference type="NCBI Taxonomy" id="418701"/>
    <lineage>
        <taxon>Bacteria</taxon>
        <taxon>Pseudomonadati</taxon>
        <taxon>Pseudomonadota</taxon>
        <taxon>Gammaproteobacteria</taxon>
        <taxon>Oceanospirillales</taxon>
        <taxon>Litorivicinaceae</taxon>
        <taxon>Litorivicinus</taxon>
    </lineage>
</organism>
<dbReference type="Gene3D" id="3.40.50.1820">
    <property type="entry name" value="alpha/beta hydrolase"/>
    <property type="match status" value="1"/>
</dbReference>
<evidence type="ECO:0000313" key="2">
    <source>
        <dbReference type="EMBL" id="QGG80565.1"/>
    </source>
</evidence>
<reference evidence="2 3" key="1">
    <citation type="submission" date="2019-11" db="EMBL/GenBank/DDBJ databases">
        <authorList>
            <person name="Khan S.A."/>
            <person name="Jeon C.O."/>
            <person name="Chun B.H."/>
        </authorList>
    </citation>
    <scope>NUCLEOTIDE SEQUENCE [LARGE SCALE GENOMIC DNA]</scope>
    <source>
        <strain evidence="2 3">IMCC 1097</strain>
    </source>
</reference>
<sequence length="228" mass="24918">MDILWLPGTLCDGRLFAPQQAQFGSHRTPNITRFDSVTAQAHSIWQHTQAARVALVGLSYGGILAIEMIRQYPERVSHLALLDCNAGHDSGERQRQRNQLITRVMGGNFEALVLEQLKPLYLGSRCRDDEGILATVRDMAVEQGPAVLARQVKAVRDRPDQRPFLPSITCPTLILAGAEDALCPPAVQHEMAALIPQSTLCLVPGCGHLATLEAPTQVNHALTELLAH</sequence>
<keyword evidence="2" id="KW-0378">Hydrolase</keyword>
<dbReference type="InterPro" id="IPR029058">
    <property type="entry name" value="AB_hydrolase_fold"/>
</dbReference>
<gene>
    <name evidence="2" type="ORF">GH975_08270</name>
</gene>
<keyword evidence="3" id="KW-1185">Reference proteome</keyword>
<evidence type="ECO:0000313" key="3">
    <source>
        <dbReference type="Proteomes" id="UP000388235"/>
    </source>
</evidence>
<dbReference type="PRINTS" id="PR00111">
    <property type="entry name" value="ABHYDROLASE"/>
</dbReference>
<name>A0A5Q2QHR2_9GAMM</name>
<dbReference type="Pfam" id="PF12697">
    <property type="entry name" value="Abhydrolase_6"/>
    <property type="match status" value="1"/>
</dbReference>
<dbReference type="KEGG" id="llp:GH975_08270"/>
<dbReference type="PANTHER" id="PTHR43798">
    <property type="entry name" value="MONOACYLGLYCEROL LIPASE"/>
    <property type="match status" value="1"/>
</dbReference>
<dbReference type="OrthoDB" id="9773549at2"/>
<dbReference type="GO" id="GO:0016787">
    <property type="term" value="F:hydrolase activity"/>
    <property type="evidence" value="ECO:0007669"/>
    <property type="project" value="UniProtKB-KW"/>
</dbReference>
<accession>A0A5Q2QHR2</accession>
<dbReference type="InterPro" id="IPR000073">
    <property type="entry name" value="AB_hydrolase_1"/>
</dbReference>
<feature type="domain" description="AB hydrolase-1" evidence="1">
    <location>
        <begin position="14"/>
        <end position="219"/>
    </location>
</feature>
<dbReference type="SUPFAM" id="SSF53474">
    <property type="entry name" value="alpha/beta-Hydrolases"/>
    <property type="match status" value="1"/>
</dbReference>
<protein>
    <submittedName>
        <fullName evidence="2">Alpha/beta fold hydrolase</fullName>
    </submittedName>
</protein>
<proteinExistence type="predicted"/>
<dbReference type="PANTHER" id="PTHR43798:SF29">
    <property type="entry name" value="AB HYDROLASE-1 DOMAIN-CONTAINING PROTEIN"/>
    <property type="match status" value="1"/>
</dbReference>
<dbReference type="EMBL" id="CP045871">
    <property type="protein sequence ID" value="QGG80565.1"/>
    <property type="molecule type" value="Genomic_DNA"/>
</dbReference>
<dbReference type="AlphaFoldDB" id="A0A5Q2QHR2"/>
<dbReference type="Proteomes" id="UP000388235">
    <property type="component" value="Chromosome"/>
</dbReference>